<evidence type="ECO:0000256" key="9">
    <source>
        <dbReference type="SAM" id="SignalP"/>
    </source>
</evidence>
<dbReference type="FunFam" id="3.40.30.10:FF:000107">
    <property type="entry name" value="Protein disulfide-isomerase 5-2"/>
    <property type="match status" value="1"/>
</dbReference>
<evidence type="ECO:0000259" key="10">
    <source>
        <dbReference type="PROSITE" id="PS51352"/>
    </source>
</evidence>
<keyword evidence="5" id="KW-1015">Disulfide bond</keyword>
<evidence type="ECO:0000256" key="3">
    <source>
        <dbReference type="ARBA" id="ARBA00022737"/>
    </source>
</evidence>
<dbReference type="InterPro" id="IPR013766">
    <property type="entry name" value="Thioredoxin_domain"/>
</dbReference>
<comment type="caution">
    <text evidence="11">The sequence shown here is derived from an EMBL/GenBank/DDBJ whole genome shotgun (WGS) entry which is preliminary data.</text>
</comment>
<reference evidence="11 12" key="1">
    <citation type="journal article" date="2015" name="Genome Biol. Evol.">
        <title>Comparative Genomics of a Bacterivorous Green Alga Reveals Evolutionary Causalities and Consequences of Phago-Mixotrophic Mode of Nutrition.</title>
        <authorList>
            <person name="Burns J.A."/>
            <person name="Paasch A."/>
            <person name="Narechania A."/>
            <person name="Kim E."/>
        </authorList>
    </citation>
    <scope>NUCLEOTIDE SEQUENCE [LARGE SCALE GENOMIC DNA]</scope>
    <source>
        <strain evidence="11 12">PLY_AMNH</strain>
    </source>
</reference>
<proteinExistence type="inferred from homology"/>
<dbReference type="InterPro" id="IPR005788">
    <property type="entry name" value="PDI_thioredoxin-like_dom"/>
</dbReference>
<dbReference type="PROSITE" id="PS51352">
    <property type="entry name" value="THIOREDOXIN_2"/>
    <property type="match status" value="1"/>
</dbReference>
<keyword evidence="4" id="KW-0256">Endoplasmic reticulum</keyword>
<feature type="signal peptide" evidence="9">
    <location>
        <begin position="1"/>
        <end position="23"/>
    </location>
</feature>
<dbReference type="EMBL" id="LGRX02010953">
    <property type="protein sequence ID" value="KAK3269435.1"/>
    <property type="molecule type" value="Genomic_DNA"/>
</dbReference>
<evidence type="ECO:0000313" key="12">
    <source>
        <dbReference type="Proteomes" id="UP001190700"/>
    </source>
</evidence>
<dbReference type="Proteomes" id="UP001190700">
    <property type="component" value="Unassembled WGS sequence"/>
</dbReference>
<keyword evidence="12" id="KW-1185">Reference proteome</keyword>
<feature type="region of interest" description="Disordered" evidence="8">
    <location>
        <begin position="268"/>
        <end position="293"/>
    </location>
</feature>
<evidence type="ECO:0000256" key="5">
    <source>
        <dbReference type="ARBA" id="ARBA00023157"/>
    </source>
</evidence>
<dbReference type="Pfam" id="PF00085">
    <property type="entry name" value="Thioredoxin"/>
    <property type="match status" value="1"/>
</dbReference>
<dbReference type="NCBIfam" id="TIGR01126">
    <property type="entry name" value="pdi_dom"/>
    <property type="match status" value="1"/>
</dbReference>
<dbReference type="PROSITE" id="PS00194">
    <property type="entry name" value="THIOREDOXIN_1"/>
    <property type="match status" value="1"/>
</dbReference>
<dbReference type="GO" id="GO:0003756">
    <property type="term" value="F:protein disulfide isomerase activity"/>
    <property type="evidence" value="ECO:0007669"/>
    <property type="project" value="InterPro"/>
</dbReference>
<dbReference type="PANTHER" id="PTHR45815">
    <property type="entry name" value="PROTEIN DISULFIDE-ISOMERASE A6"/>
    <property type="match status" value="1"/>
</dbReference>
<evidence type="ECO:0000256" key="1">
    <source>
        <dbReference type="ARBA" id="ARBA00006347"/>
    </source>
</evidence>
<evidence type="ECO:0000313" key="11">
    <source>
        <dbReference type="EMBL" id="KAK3269435.1"/>
    </source>
</evidence>
<dbReference type="InterPro" id="IPR017937">
    <property type="entry name" value="Thioredoxin_CS"/>
</dbReference>
<name>A0AAE0L2L3_9CHLO</name>
<keyword evidence="3" id="KW-0677">Repeat</keyword>
<dbReference type="AlphaFoldDB" id="A0AAE0L2L3"/>
<dbReference type="InterPro" id="IPR036249">
    <property type="entry name" value="Thioredoxin-like_sf"/>
</dbReference>
<evidence type="ECO:0000256" key="8">
    <source>
        <dbReference type="SAM" id="MobiDB-lite"/>
    </source>
</evidence>
<dbReference type="GO" id="GO:0015035">
    <property type="term" value="F:protein-disulfide reductase activity"/>
    <property type="evidence" value="ECO:0007669"/>
    <property type="project" value="TreeGrafter"/>
</dbReference>
<evidence type="ECO:0000256" key="4">
    <source>
        <dbReference type="ARBA" id="ARBA00022824"/>
    </source>
</evidence>
<dbReference type="GO" id="GO:0034976">
    <property type="term" value="P:response to endoplasmic reticulum stress"/>
    <property type="evidence" value="ECO:0007669"/>
    <property type="project" value="TreeGrafter"/>
</dbReference>
<dbReference type="Gene3D" id="3.40.30.10">
    <property type="entry name" value="Glutaredoxin"/>
    <property type="match status" value="1"/>
</dbReference>
<protein>
    <recommendedName>
        <fullName evidence="10">Thioredoxin domain-containing protein</fullName>
    </recommendedName>
</protein>
<feature type="chain" id="PRO_5042006288" description="Thioredoxin domain-containing protein" evidence="9">
    <location>
        <begin position="24"/>
        <end position="293"/>
    </location>
</feature>
<keyword evidence="2 9" id="KW-0732">Signal</keyword>
<sequence>MSVFAIYALYSLCALAFIELGSCMYTSEDDVHIFDEASFDEELMKSSDYWLVEFYAPWCGHCKKLAPDWKKAAKDLKGTARLGAVDCDVEKALCSKYDVKGFPTIKVFKEGGSSKVEDYNGARDADGIVSFVKQASDGGSNPYSKIVAMPKYTELFNFLYLSPTEKLRKVILFSTGDASTPSWFANLAVKFKQGKTKTAAFAQVREEDAAQSKAAERFGAKFPSIVICHISGEGEGYYTVMSLEEKHSATVKAAQKIIESIATLEEADRSPMPSFPMPDKPRKQADTTFLHLT</sequence>
<gene>
    <name evidence="11" type="ORF">CYMTET_22123</name>
</gene>
<dbReference type="GO" id="GO:0005788">
    <property type="term" value="C:endoplasmic reticulum lumen"/>
    <property type="evidence" value="ECO:0007669"/>
    <property type="project" value="TreeGrafter"/>
</dbReference>
<dbReference type="PRINTS" id="PR00421">
    <property type="entry name" value="THIOREDOXIN"/>
</dbReference>
<keyword evidence="6" id="KW-0676">Redox-active center</keyword>
<evidence type="ECO:0000256" key="6">
    <source>
        <dbReference type="ARBA" id="ARBA00023284"/>
    </source>
</evidence>
<organism evidence="11 12">
    <name type="scientific">Cymbomonas tetramitiformis</name>
    <dbReference type="NCBI Taxonomy" id="36881"/>
    <lineage>
        <taxon>Eukaryota</taxon>
        <taxon>Viridiplantae</taxon>
        <taxon>Chlorophyta</taxon>
        <taxon>Pyramimonadophyceae</taxon>
        <taxon>Pyramimonadales</taxon>
        <taxon>Pyramimonadaceae</taxon>
        <taxon>Cymbomonas</taxon>
    </lineage>
</organism>
<feature type="domain" description="Thioredoxin" evidence="10">
    <location>
        <begin position="8"/>
        <end position="137"/>
    </location>
</feature>
<evidence type="ECO:0000256" key="2">
    <source>
        <dbReference type="ARBA" id="ARBA00022729"/>
    </source>
</evidence>
<comment type="similarity">
    <text evidence="1 7">Belongs to the protein disulfide isomerase family.</text>
</comment>
<evidence type="ECO:0000256" key="7">
    <source>
        <dbReference type="RuleBase" id="RU004208"/>
    </source>
</evidence>
<dbReference type="SUPFAM" id="SSF52833">
    <property type="entry name" value="Thioredoxin-like"/>
    <property type="match status" value="1"/>
</dbReference>
<accession>A0AAE0L2L3</accession>
<dbReference type="PANTHER" id="PTHR45815:SF3">
    <property type="entry name" value="PROTEIN DISULFIDE-ISOMERASE A6"/>
    <property type="match status" value="1"/>
</dbReference>